<dbReference type="VEuPathDB" id="CryptoDB:cand_033480"/>
<dbReference type="GO" id="GO:0033353">
    <property type="term" value="P:S-adenosylmethionine cycle"/>
    <property type="evidence" value="ECO:0007669"/>
    <property type="project" value="TreeGrafter"/>
</dbReference>
<dbReference type="AlphaFoldDB" id="A0A1J4MVJ6"/>
<evidence type="ECO:0000256" key="6">
    <source>
        <dbReference type="ARBA" id="ARBA00034527"/>
    </source>
</evidence>
<feature type="binding site" evidence="8">
    <location>
        <begin position="273"/>
        <end position="278"/>
    </location>
    <ligand>
        <name>NAD(+)</name>
        <dbReference type="ChEBI" id="CHEBI:57540"/>
    </ligand>
</feature>
<dbReference type="GO" id="GO:0006730">
    <property type="term" value="P:one-carbon metabolic process"/>
    <property type="evidence" value="ECO:0007669"/>
    <property type="project" value="UniProtKB-KW"/>
</dbReference>
<dbReference type="PANTHER" id="PTHR23420">
    <property type="entry name" value="ADENOSYLHOMOCYSTEINASE"/>
    <property type="match status" value="1"/>
</dbReference>
<dbReference type="GO" id="GO:0005829">
    <property type="term" value="C:cytosol"/>
    <property type="evidence" value="ECO:0007669"/>
    <property type="project" value="TreeGrafter"/>
</dbReference>
<dbReference type="Pfam" id="PF00670">
    <property type="entry name" value="AdoHcyase_NAD"/>
    <property type="match status" value="1"/>
</dbReference>
<evidence type="ECO:0000256" key="7">
    <source>
        <dbReference type="PIRSR" id="PIRSR001109-1"/>
    </source>
</evidence>
<evidence type="ECO:0000259" key="11">
    <source>
        <dbReference type="SMART" id="SM00997"/>
    </source>
</evidence>
<keyword evidence="3 9" id="KW-0554">One-carbon metabolism</keyword>
<name>A0A1J4MVJ6_9CRYT</name>
<dbReference type="InterPro" id="IPR036291">
    <property type="entry name" value="NAD(P)-bd_dom_sf"/>
</dbReference>
<dbReference type="UniPathway" id="UPA00314">
    <property type="reaction ID" value="UER00076"/>
</dbReference>
<dbReference type="PROSITE" id="PS00738">
    <property type="entry name" value="ADOHCYASE_1"/>
    <property type="match status" value="1"/>
</dbReference>
<dbReference type="CDD" id="cd00401">
    <property type="entry name" value="SAHH"/>
    <property type="match status" value="1"/>
</dbReference>
<dbReference type="EMBL" id="LRBS01000002">
    <property type="protein sequence ID" value="OII78290.1"/>
    <property type="molecule type" value="Genomic_DNA"/>
</dbReference>
<dbReference type="SUPFAM" id="SSF51735">
    <property type="entry name" value="NAD(P)-binding Rossmann-fold domains"/>
    <property type="match status" value="1"/>
</dbReference>
<comment type="similarity">
    <text evidence="2 10">Belongs to the adenosylhomocysteinase family.</text>
</comment>
<evidence type="ECO:0000256" key="10">
    <source>
        <dbReference type="RuleBase" id="RU004166"/>
    </source>
</evidence>
<dbReference type="Gene3D" id="3.40.50.720">
    <property type="entry name" value="NAD(P)-binding Rossmann-like Domain"/>
    <property type="match status" value="1"/>
</dbReference>
<dbReference type="SMART" id="SM00997">
    <property type="entry name" value="AdoHcyase_NAD"/>
    <property type="match status" value="1"/>
</dbReference>
<dbReference type="OrthoDB" id="10007170at2759"/>
<evidence type="ECO:0000256" key="3">
    <source>
        <dbReference type="ARBA" id="ARBA00022563"/>
    </source>
</evidence>
<dbReference type="NCBIfam" id="NF004005">
    <property type="entry name" value="PRK05476.2-3"/>
    <property type="match status" value="1"/>
</dbReference>
<dbReference type="RefSeq" id="XP_067070136.1">
    <property type="nucleotide sequence ID" value="XM_067213574.1"/>
</dbReference>
<feature type="binding site" evidence="7">
    <location>
        <position position="133"/>
    </location>
    <ligand>
        <name>substrate</name>
    </ligand>
</feature>
<feature type="binding site" evidence="8">
    <location>
        <begin position="208"/>
        <end position="210"/>
    </location>
    <ligand>
        <name>NAD(+)</name>
        <dbReference type="ChEBI" id="CHEBI:57540"/>
    </ligand>
</feature>
<dbReference type="Gene3D" id="3.40.50.1480">
    <property type="entry name" value="Adenosylhomocysteinase-like"/>
    <property type="match status" value="1"/>
</dbReference>
<dbReference type="Pfam" id="PF05221">
    <property type="entry name" value="AdoHcyase"/>
    <property type="match status" value="1"/>
</dbReference>
<feature type="binding site" evidence="8">
    <location>
        <position position="294"/>
    </location>
    <ligand>
        <name>NAD(+)</name>
        <dbReference type="ChEBI" id="CHEBI:57540"/>
    </ligand>
</feature>
<comment type="catalytic activity">
    <reaction evidence="9">
        <text>S-adenosyl-L-homocysteine + H2O = L-homocysteine + adenosine</text>
        <dbReference type="Rhea" id="RHEA:21708"/>
        <dbReference type="ChEBI" id="CHEBI:15377"/>
        <dbReference type="ChEBI" id="CHEBI:16335"/>
        <dbReference type="ChEBI" id="CHEBI:57856"/>
        <dbReference type="ChEBI" id="CHEBI:58199"/>
        <dbReference type="EC" id="3.13.2.1"/>
    </reaction>
</comment>
<feature type="domain" description="S-adenosyl-L-homocysteine hydrolase NAD binding" evidence="11">
    <location>
        <begin position="242"/>
        <end position="405"/>
    </location>
</feature>
<keyword evidence="5 8" id="KW-0520">NAD</keyword>
<accession>A0A1J4MVJ6</accession>
<feature type="binding site" evidence="7">
    <location>
        <position position="207"/>
    </location>
    <ligand>
        <name>substrate</name>
    </ligand>
</feature>
<evidence type="ECO:0000256" key="1">
    <source>
        <dbReference type="ARBA" id="ARBA00005195"/>
    </source>
</evidence>
<dbReference type="InterPro" id="IPR000043">
    <property type="entry name" value="Adenosylhomocysteinase-like"/>
</dbReference>
<dbReference type="PIRSF" id="PIRSF001109">
    <property type="entry name" value="Ad_hcy_hydrolase"/>
    <property type="match status" value="1"/>
</dbReference>
<keyword evidence="4 9" id="KW-0378">Hydrolase</keyword>
<evidence type="ECO:0000256" key="2">
    <source>
        <dbReference type="ARBA" id="ARBA00007122"/>
    </source>
</evidence>
<protein>
    <recommendedName>
        <fullName evidence="6 9">Adenosylhomocysteinase</fullName>
        <ecNumber evidence="6 9">3.13.2.1</ecNumber>
    </recommendedName>
</protein>
<dbReference type="SMART" id="SM00996">
    <property type="entry name" value="AdoHcyase"/>
    <property type="match status" value="1"/>
</dbReference>
<reference evidence="12 13" key="1">
    <citation type="submission" date="2016-10" db="EMBL/GenBank/DDBJ databases">
        <title>Reductive evolution of mitochondrial metabolism and differential evolution of invasion-related proteins in Cryptosporidium.</title>
        <authorList>
            <person name="Liu S."/>
            <person name="Roellig D.M."/>
            <person name="Guo Y."/>
            <person name="Li N."/>
            <person name="Frace M.A."/>
            <person name="Tang K."/>
            <person name="Zhang L."/>
            <person name="Feng Y."/>
            <person name="Xiao L."/>
        </authorList>
    </citation>
    <scope>NUCLEOTIDE SEQUENCE [LARGE SCALE GENOMIC DNA]</scope>
    <source>
        <strain evidence="12">30847</strain>
    </source>
</reference>
<comment type="pathway">
    <text evidence="1 9">Amino-acid biosynthesis; L-homocysteine biosynthesis; L-homocysteine from S-adenosyl-L-homocysteine: step 1/1.</text>
</comment>
<feature type="binding site" evidence="8">
    <location>
        <begin position="350"/>
        <end position="352"/>
    </location>
    <ligand>
        <name>NAD(+)</name>
        <dbReference type="ChEBI" id="CHEBI:57540"/>
    </ligand>
</feature>
<organism evidence="12 13">
    <name type="scientific">Cryptosporidium andersoni</name>
    <dbReference type="NCBI Taxonomy" id="117008"/>
    <lineage>
        <taxon>Eukaryota</taxon>
        <taxon>Sar</taxon>
        <taxon>Alveolata</taxon>
        <taxon>Apicomplexa</taxon>
        <taxon>Conoidasida</taxon>
        <taxon>Coccidia</taxon>
        <taxon>Eucoccidiorida</taxon>
        <taxon>Eimeriorina</taxon>
        <taxon>Cryptosporidiidae</taxon>
        <taxon>Cryptosporidium</taxon>
    </lineage>
</organism>
<evidence type="ECO:0000256" key="4">
    <source>
        <dbReference type="ARBA" id="ARBA00022801"/>
    </source>
</evidence>
<keyword evidence="13" id="KW-1185">Reference proteome</keyword>
<evidence type="ECO:0000313" key="13">
    <source>
        <dbReference type="Proteomes" id="UP000186804"/>
    </source>
</evidence>
<evidence type="ECO:0000256" key="5">
    <source>
        <dbReference type="ARBA" id="ARBA00023027"/>
    </source>
</evidence>
<comment type="cofactor">
    <cofactor evidence="8 9">
        <name>NAD(+)</name>
        <dbReference type="ChEBI" id="CHEBI:57540"/>
    </cofactor>
    <text evidence="8 9">Binds 1 NAD(+) per subunit.</text>
</comment>
<comment type="caution">
    <text evidence="12">The sequence shown here is derived from an EMBL/GenBank/DDBJ whole genome shotgun (WGS) entry which is preliminary data.</text>
</comment>
<dbReference type="Proteomes" id="UP000186804">
    <property type="component" value="Unassembled WGS sequence"/>
</dbReference>
<feature type="binding site" evidence="7">
    <location>
        <position position="237"/>
    </location>
    <ligand>
        <name>substrate</name>
    </ligand>
</feature>
<dbReference type="InterPro" id="IPR020082">
    <property type="entry name" value="S-Ado-L-homoCys_hydrolase_CS"/>
</dbReference>
<feature type="binding site" evidence="7">
    <location>
        <position position="241"/>
    </location>
    <ligand>
        <name>substrate</name>
    </ligand>
</feature>
<dbReference type="NCBIfam" id="TIGR00936">
    <property type="entry name" value="ahcY"/>
    <property type="match status" value="1"/>
</dbReference>
<dbReference type="EC" id="3.13.2.1" evidence="6 9"/>
<feature type="binding site" evidence="8">
    <location>
        <position position="399"/>
    </location>
    <ligand>
        <name>NAD(+)</name>
        <dbReference type="ChEBI" id="CHEBI:57540"/>
    </ligand>
</feature>
<feature type="binding site" evidence="8">
    <location>
        <position position="406"/>
    </location>
    <ligand>
        <name>NAD(+)</name>
        <dbReference type="ChEBI" id="CHEBI:57540"/>
    </ligand>
</feature>
<dbReference type="PROSITE" id="PS00739">
    <property type="entry name" value="ADOHCYASE_2"/>
    <property type="match status" value="1"/>
</dbReference>
<proteinExistence type="inferred from homology"/>
<dbReference type="FunFam" id="3.40.50.720:FF:000004">
    <property type="entry name" value="Adenosylhomocysteinase"/>
    <property type="match status" value="1"/>
</dbReference>
<evidence type="ECO:0000256" key="8">
    <source>
        <dbReference type="PIRSR" id="PIRSR001109-2"/>
    </source>
</evidence>
<dbReference type="SUPFAM" id="SSF52283">
    <property type="entry name" value="Formate/glycerate dehydrogenase catalytic domain-like"/>
    <property type="match status" value="1"/>
</dbReference>
<evidence type="ECO:0000313" key="12">
    <source>
        <dbReference type="EMBL" id="OII78290.1"/>
    </source>
</evidence>
<evidence type="ECO:0000256" key="9">
    <source>
        <dbReference type="RuleBase" id="RU000548"/>
    </source>
</evidence>
<dbReference type="GeneID" id="92367532"/>
<feature type="binding site" evidence="7">
    <location>
        <position position="54"/>
    </location>
    <ligand>
        <name>substrate</name>
    </ligand>
</feature>
<gene>
    <name evidence="12" type="ORF">cand_033480</name>
</gene>
<sequence>MINSKIKDISLAGYGFKEIKLAKSDMAGLTALKEQYEDSKPLKGAKITGCLHLTIETAILIDTLAALGAEIRWCSCNIYSTQDHAAAAVVKSGKATVFAWKNETIEEYWWCVNQALIWECESGINGPNLIIDDGGDATLIVHEGVKAEKLYRESGIIPVYLDSIIDNKGFPLSEDTKAMYALIKQDLIVNPFKWSEISKNICGVSEETTTGVMKLNMMEMKKELLFPAINVNDSVTKSKFDNIYGCRQSLIHGLFNGCVPMIGGKVVVLLGFGDVGKGCAQALSGTGARVIITEIDPICALQAIMEGYDVKVMEDITHIGDFFVTATGNKNVITLEHMRNMKDNAIVANIGHFDHEIDVLGLESYPGIKITEIKTNVHLYTFPDTEKGIILLCKGRLVNLGCASGHPPLVMSMSFTNQILAQIELWKNRDKKYMKKKDTVLMKSAQYNEESYFKVTRLPKHLDEFVARIHLNVVGARLTKLTKEQAEYINVPIDGPYKCESYRY</sequence>
<dbReference type="GO" id="GO:0004013">
    <property type="term" value="F:adenosylhomocysteinase activity"/>
    <property type="evidence" value="ECO:0007669"/>
    <property type="project" value="UniProtKB-EC"/>
</dbReference>
<dbReference type="PANTHER" id="PTHR23420:SF0">
    <property type="entry name" value="ADENOSYLHOMOCYSTEINASE"/>
    <property type="match status" value="1"/>
</dbReference>
<dbReference type="InterPro" id="IPR042172">
    <property type="entry name" value="Adenosylhomocyst_ase-like_sf"/>
</dbReference>
<dbReference type="InterPro" id="IPR015878">
    <property type="entry name" value="Ado_hCys_hydrolase_NAD-bd"/>
</dbReference>